<proteinExistence type="predicted"/>
<dbReference type="GO" id="GO:0000976">
    <property type="term" value="F:transcription cis-regulatory region binding"/>
    <property type="evidence" value="ECO:0007669"/>
    <property type="project" value="TreeGrafter"/>
</dbReference>
<dbReference type="InterPro" id="IPR000843">
    <property type="entry name" value="HTH_LacI"/>
</dbReference>
<feature type="domain" description="HTH lacI-type" evidence="4">
    <location>
        <begin position="1"/>
        <end position="46"/>
    </location>
</feature>
<evidence type="ECO:0000256" key="1">
    <source>
        <dbReference type="ARBA" id="ARBA00023015"/>
    </source>
</evidence>
<dbReference type="Pfam" id="PF00356">
    <property type="entry name" value="LacI"/>
    <property type="match status" value="1"/>
</dbReference>
<gene>
    <name evidence="5" type="ORF">IAC74_01655</name>
</gene>
<dbReference type="InterPro" id="IPR028082">
    <property type="entry name" value="Peripla_BP_I"/>
</dbReference>
<dbReference type="CDD" id="cd01542">
    <property type="entry name" value="PBP1_TreR-like"/>
    <property type="match status" value="1"/>
</dbReference>
<dbReference type="SMART" id="SM00354">
    <property type="entry name" value="HTH_LACI"/>
    <property type="match status" value="1"/>
</dbReference>
<dbReference type="InterPro" id="IPR046335">
    <property type="entry name" value="LacI/GalR-like_sensor"/>
</dbReference>
<evidence type="ECO:0000313" key="6">
    <source>
        <dbReference type="Proteomes" id="UP000886743"/>
    </source>
</evidence>
<dbReference type="AlphaFoldDB" id="A0A9D1NFM1"/>
<reference evidence="5" key="1">
    <citation type="submission" date="2020-10" db="EMBL/GenBank/DDBJ databases">
        <authorList>
            <person name="Gilroy R."/>
        </authorList>
    </citation>
    <scope>NUCLEOTIDE SEQUENCE</scope>
    <source>
        <strain evidence="5">4920</strain>
    </source>
</reference>
<dbReference type="PANTHER" id="PTHR30146:SF109">
    <property type="entry name" value="HTH-TYPE TRANSCRIPTIONAL REGULATOR GALS"/>
    <property type="match status" value="1"/>
</dbReference>
<dbReference type="Proteomes" id="UP000886743">
    <property type="component" value="Unassembled WGS sequence"/>
</dbReference>
<evidence type="ECO:0000259" key="4">
    <source>
        <dbReference type="PROSITE" id="PS50932"/>
    </source>
</evidence>
<dbReference type="PROSITE" id="PS00356">
    <property type="entry name" value="HTH_LACI_1"/>
    <property type="match status" value="1"/>
</dbReference>
<dbReference type="Gene3D" id="3.40.50.2300">
    <property type="match status" value="2"/>
</dbReference>
<dbReference type="Pfam" id="PF13377">
    <property type="entry name" value="Peripla_BP_3"/>
    <property type="match status" value="1"/>
</dbReference>
<sequence length="332" mass="37073">MKIKEIAERAGVSQSTVSRVIHNSGYVSAEARSRIEAVMKETGFRPGSVKPSKEKRTYTVGVVVPQLDAELLSRLVQQITLSCQERGYHVILANMDMHPEREVFCIRELCQHKVEGIIAISMGITQEHIQIAKRLAIPLVIIGQQDEALCCVTHDDYKAGRDAADFLIERQCRNFGLVSVEKKERAANARCRGFYDFVYETYRGAEVRCITEGNSSEASGYEAAKTVCEGTDAVFCATDQMACGVLRYMKENQIHVPEVCSIMGVGNHCMSQVISPQLTTIEYFQETIGALAVEKLFLQMESGKKEVGVTYVPYTIIERGTTRDEEGNHNDR</sequence>
<evidence type="ECO:0000256" key="3">
    <source>
        <dbReference type="ARBA" id="ARBA00023163"/>
    </source>
</evidence>
<evidence type="ECO:0000256" key="2">
    <source>
        <dbReference type="ARBA" id="ARBA00023125"/>
    </source>
</evidence>
<dbReference type="PANTHER" id="PTHR30146">
    <property type="entry name" value="LACI-RELATED TRANSCRIPTIONAL REPRESSOR"/>
    <property type="match status" value="1"/>
</dbReference>
<dbReference type="SUPFAM" id="SSF53822">
    <property type="entry name" value="Periplasmic binding protein-like I"/>
    <property type="match status" value="1"/>
</dbReference>
<dbReference type="PROSITE" id="PS50932">
    <property type="entry name" value="HTH_LACI_2"/>
    <property type="match status" value="1"/>
</dbReference>
<comment type="caution">
    <text evidence="5">The sequence shown here is derived from an EMBL/GenBank/DDBJ whole genome shotgun (WGS) entry which is preliminary data.</text>
</comment>
<dbReference type="EMBL" id="DVOF01000050">
    <property type="protein sequence ID" value="HIV02252.1"/>
    <property type="molecule type" value="Genomic_DNA"/>
</dbReference>
<dbReference type="InterPro" id="IPR010982">
    <property type="entry name" value="Lambda_DNA-bd_dom_sf"/>
</dbReference>
<dbReference type="CDD" id="cd01392">
    <property type="entry name" value="HTH_LacI"/>
    <property type="match status" value="1"/>
</dbReference>
<evidence type="ECO:0000313" key="5">
    <source>
        <dbReference type="EMBL" id="HIV02252.1"/>
    </source>
</evidence>
<keyword evidence="1" id="KW-0805">Transcription regulation</keyword>
<protein>
    <submittedName>
        <fullName evidence="5">LacI family DNA-binding transcriptional regulator</fullName>
    </submittedName>
</protein>
<name>A0A9D1NFM1_9FIRM</name>
<dbReference type="GO" id="GO:0003700">
    <property type="term" value="F:DNA-binding transcription factor activity"/>
    <property type="evidence" value="ECO:0007669"/>
    <property type="project" value="TreeGrafter"/>
</dbReference>
<accession>A0A9D1NFM1</accession>
<reference evidence="5" key="2">
    <citation type="journal article" date="2021" name="PeerJ">
        <title>Extensive microbial diversity within the chicken gut microbiome revealed by metagenomics and culture.</title>
        <authorList>
            <person name="Gilroy R."/>
            <person name="Ravi A."/>
            <person name="Getino M."/>
            <person name="Pursley I."/>
            <person name="Horton D.L."/>
            <person name="Alikhan N.F."/>
            <person name="Baker D."/>
            <person name="Gharbi K."/>
            <person name="Hall N."/>
            <person name="Watson M."/>
            <person name="Adriaenssens E.M."/>
            <person name="Foster-Nyarko E."/>
            <person name="Jarju S."/>
            <person name="Secka A."/>
            <person name="Antonio M."/>
            <person name="Oren A."/>
            <person name="Chaudhuri R.R."/>
            <person name="La Ragione R."/>
            <person name="Hildebrand F."/>
            <person name="Pallen M.J."/>
        </authorList>
    </citation>
    <scope>NUCLEOTIDE SEQUENCE</scope>
    <source>
        <strain evidence="5">4920</strain>
    </source>
</reference>
<dbReference type="SUPFAM" id="SSF47413">
    <property type="entry name" value="lambda repressor-like DNA-binding domains"/>
    <property type="match status" value="1"/>
</dbReference>
<keyword evidence="2 5" id="KW-0238">DNA-binding</keyword>
<keyword evidence="3" id="KW-0804">Transcription</keyword>
<dbReference type="Gene3D" id="1.10.260.40">
    <property type="entry name" value="lambda repressor-like DNA-binding domains"/>
    <property type="match status" value="1"/>
</dbReference>
<organism evidence="5 6">
    <name type="scientific">Candidatus Aphodoplasma excrementigallinarum</name>
    <dbReference type="NCBI Taxonomy" id="2840673"/>
    <lineage>
        <taxon>Bacteria</taxon>
        <taxon>Bacillati</taxon>
        <taxon>Bacillota</taxon>
        <taxon>Clostridia</taxon>
        <taxon>Eubacteriales</taxon>
        <taxon>Candidatus Aphodoplasma</taxon>
    </lineage>
</organism>